<reference evidence="2" key="1">
    <citation type="journal article" date="2020" name="Fungal Divers.">
        <title>Resolving the Mortierellaceae phylogeny through synthesis of multi-gene phylogenetics and phylogenomics.</title>
        <authorList>
            <person name="Vandepol N."/>
            <person name="Liber J."/>
            <person name="Desiro A."/>
            <person name="Na H."/>
            <person name="Kennedy M."/>
            <person name="Barry K."/>
            <person name="Grigoriev I.V."/>
            <person name="Miller A.N."/>
            <person name="O'Donnell K."/>
            <person name="Stajich J.E."/>
            <person name="Bonito G."/>
        </authorList>
    </citation>
    <scope>NUCLEOTIDE SEQUENCE</scope>
    <source>
        <strain evidence="2">REB-010B</strain>
    </source>
</reference>
<dbReference type="EMBL" id="JAAAIP010001836">
    <property type="protein sequence ID" value="KAG0303434.1"/>
    <property type="molecule type" value="Genomic_DNA"/>
</dbReference>
<dbReference type="AlphaFoldDB" id="A0A9P6QVV9"/>
<keyword evidence="3" id="KW-1185">Reference proteome</keyword>
<comment type="caution">
    <text evidence="2">The sequence shown here is derived from an EMBL/GenBank/DDBJ whole genome shotgun (WGS) entry which is preliminary data.</text>
</comment>
<name>A0A9P6QVV9_9FUNG</name>
<organism evidence="2 3">
    <name type="scientific">Dissophora globulifera</name>
    <dbReference type="NCBI Taxonomy" id="979702"/>
    <lineage>
        <taxon>Eukaryota</taxon>
        <taxon>Fungi</taxon>
        <taxon>Fungi incertae sedis</taxon>
        <taxon>Mucoromycota</taxon>
        <taxon>Mortierellomycotina</taxon>
        <taxon>Mortierellomycetes</taxon>
        <taxon>Mortierellales</taxon>
        <taxon>Mortierellaceae</taxon>
        <taxon>Dissophora</taxon>
    </lineage>
</organism>
<proteinExistence type="predicted"/>
<accession>A0A9P6QVV9</accession>
<protein>
    <submittedName>
        <fullName evidence="2">Uncharacterized protein</fullName>
    </submittedName>
</protein>
<feature type="non-terminal residue" evidence="2">
    <location>
        <position position="389"/>
    </location>
</feature>
<feature type="compositionally biased region" description="Low complexity" evidence="1">
    <location>
        <begin position="350"/>
        <end position="381"/>
    </location>
</feature>
<feature type="region of interest" description="Disordered" evidence="1">
    <location>
        <begin position="350"/>
        <end position="389"/>
    </location>
</feature>
<dbReference type="OrthoDB" id="10039566at2759"/>
<evidence type="ECO:0000313" key="3">
    <source>
        <dbReference type="Proteomes" id="UP000738325"/>
    </source>
</evidence>
<sequence>MGLRGTTDSILDLGALGMVEVKGIVIDVFAPVAGLQGLKQVDYIALLETVFVLEVDEAEATTFVNIHNPSNLTLIIGDLLLTAVLNFNSTNEAGHAVIKGLTLVPGDNRVIATASVGFGGDEGVYLSEILGSPDPIPFDLVAFDDATSNIALNAGLNQLQTTIMLPPGMFGGTAPVNPPYSITDMALKFLPTSEDDGLVEMTMKFLNPFIGSSYDLLHLVYSQDLNIDGEGVTKSGSRIFEFLDDVNFSLSGNNTATVTFNIKLHADPTLDRSFYQSLVTESASGSVQLSLNVSPLITIGQDPTQYNPIWDSYLMVPATNGAMPFQAGTDFGLILKWYDKQFPAVVPAPTVATSSPTSTTDAVMPTSSVTSPSPVATTTVDPAPPATTV</sequence>
<evidence type="ECO:0000256" key="1">
    <source>
        <dbReference type="SAM" id="MobiDB-lite"/>
    </source>
</evidence>
<dbReference type="Proteomes" id="UP000738325">
    <property type="component" value="Unassembled WGS sequence"/>
</dbReference>
<evidence type="ECO:0000313" key="2">
    <source>
        <dbReference type="EMBL" id="KAG0303434.1"/>
    </source>
</evidence>
<gene>
    <name evidence="2" type="ORF">BGZ99_002684</name>
</gene>